<evidence type="ECO:0000256" key="2">
    <source>
        <dbReference type="ARBA" id="ARBA00007118"/>
    </source>
</evidence>
<dbReference type="Proteomes" id="UP000241048">
    <property type="component" value="Unassembled WGS sequence"/>
</dbReference>
<evidence type="ECO:0000259" key="6">
    <source>
        <dbReference type="Pfam" id="PF14512"/>
    </source>
</evidence>
<evidence type="ECO:0000256" key="3">
    <source>
        <dbReference type="ARBA" id="ARBA00022630"/>
    </source>
</evidence>
<protein>
    <submittedName>
        <fullName evidence="7">Nitroreductase</fullName>
    </submittedName>
</protein>
<dbReference type="InterPro" id="IPR000415">
    <property type="entry name" value="Nitroreductase-like"/>
</dbReference>
<reference evidence="7 8" key="1">
    <citation type="submission" date="2018-03" db="EMBL/GenBank/DDBJ databases">
        <title>Lachnoclostridium SNUG30386 gen.nov., sp.nov., isolated from human faeces.</title>
        <authorList>
            <person name="Seo B."/>
            <person name="Jeon K."/>
            <person name="Ko G."/>
        </authorList>
    </citation>
    <scope>NUCLEOTIDE SEQUENCE [LARGE SCALE GENOMIC DNA]</scope>
    <source>
        <strain evidence="7 8">SNUG30386</strain>
    </source>
</reference>
<comment type="cofactor">
    <cofactor evidence="1">
        <name>FMN</name>
        <dbReference type="ChEBI" id="CHEBI:58210"/>
    </cofactor>
</comment>
<keyword evidence="4" id="KW-0288">FMN</keyword>
<evidence type="ECO:0000256" key="1">
    <source>
        <dbReference type="ARBA" id="ARBA00001917"/>
    </source>
</evidence>
<keyword evidence="5" id="KW-0560">Oxidoreductase</keyword>
<name>A0A2T3FRX5_9CLOT</name>
<dbReference type="AlphaFoldDB" id="A0A2T3FRX5"/>
<dbReference type="EMBL" id="PYLO01000002">
    <property type="protein sequence ID" value="PST38026.1"/>
    <property type="molecule type" value="Genomic_DNA"/>
</dbReference>
<keyword evidence="3" id="KW-0285">Flavoprotein</keyword>
<feature type="domain" description="Putative nitroreductase TM1586" evidence="6">
    <location>
        <begin position="2"/>
        <end position="221"/>
    </location>
</feature>
<dbReference type="GO" id="GO:0016491">
    <property type="term" value="F:oxidoreductase activity"/>
    <property type="evidence" value="ECO:0007669"/>
    <property type="project" value="UniProtKB-KW"/>
</dbReference>
<gene>
    <name evidence="7" type="ORF">C7U56_05290</name>
</gene>
<evidence type="ECO:0000256" key="5">
    <source>
        <dbReference type="ARBA" id="ARBA00023002"/>
    </source>
</evidence>
<sequence length="253" mass="29187">MNLYEAIGCRHSVRKYTDREVTEKLRGQILSYFDKTSRLNDRIRVEAVIFDNTKKKADVHGLWKVDAPYYLAIYSDQEEGCERNAGYLMEQMVLYMTAKGLGTCYLGSVQPAQKVRGGKRCLMMVAFGYPEGKLYRESPLAKRLPLNELCIFKEEAGEQMKTILRAARLAPSAMNTQPWRFIVYSDRIYVFALKTRFPGKSFHAMREFSIGIMLSHIMLAAEELWMELQTETEEHFAAKSYKNGDYVATLTLH</sequence>
<comment type="similarity">
    <text evidence="2">Belongs to the nitroreductase family.</text>
</comment>
<evidence type="ECO:0000313" key="7">
    <source>
        <dbReference type="EMBL" id="PST38026.1"/>
    </source>
</evidence>
<comment type="caution">
    <text evidence="7">The sequence shown here is derived from an EMBL/GenBank/DDBJ whole genome shotgun (WGS) entry which is preliminary data.</text>
</comment>
<dbReference type="Gene3D" id="3.40.109.30">
    <property type="entry name" value="putative nitroreductase (tm1586), domain 2"/>
    <property type="match status" value="1"/>
</dbReference>
<dbReference type="PANTHER" id="PTHR43673:SF2">
    <property type="entry name" value="NITROREDUCTASE"/>
    <property type="match status" value="1"/>
</dbReference>
<evidence type="ECO:0000313" key="8">
    <source>
        <dbReference type="Proteomes" id="UP000241048"/>
    </source>
</evidence>
<dbReference type="Gene3D" id="3.40.109.10">
    <property type="entry name" value="NADH Oxidase"/>
    <property type="match status" value="1"/>
</dbReference>
<organism evidence="7 8">
    <name type="scientific">Clostridium fessum</name>
    <dbReference type="NCBI Taxonomy" id="2126740"/>
    <lineage>
        <taxon>Bacteria</taxon>
        <taxon>Bacillati</taxon>
        <taxon>Bacillota</taxon>
        <taxon>Clostridia</taxon>
        <taxon>Eubacteriales</taxon>
        <taxon>Clostridiaceae</taxon>
        <taxon>Clostridium</taxon>
    </lineage>
</organism>
<dbReference type="PANTHER" id="PTHR43673">
    <property type="entry name" value="NAD(P)H NITROREDUCTASE YDGI-RELATED"/>
    <property type="match status" value="1"/>
</dbReference>
<dbReference type="Pfam" id="PF14512">
    <property type="entry name" value="TM1586_NiRdase"/>
    <property type="match status" value="1"/>
</dbReference>
<proteinExistence type="inferred from homology"/>
<evidence type="ECO:0000256" key="4">
    <source>
        <dbReference type="ARBA" id="ARBA00022643"/>
    </source>
</evidence>
<dbReference type="CDD" id="cd02062">
    <property type="entry name" value="Nitro_FMN_reductase"/>
    <property type="match status" value="1"/>
</dbReference>
<dbReference type="InterPro" id="IPR029478">
    <property type="entry name" value="TM1586_NiRdase"/>
</dbReference>
<dbReference type="SUPFAM" id="SSF55469">
    <property type="entry name" value="FMN-dependent nitroreductase-like"/>
    <property type="match status" value="2"/>
</dbReference>
<accession>A0A2T3FRX5</accession>
<keyword evidence="8" id="KW-1185">Reference proteome</keyword>